<dbReference type="EMBL" id="HAEE01013706">
    <property type="protein sequence ID" value="SBR33756.1"/>
    <property type="molecule type" value="Transcribed_RNA"/>
</dbReference>
<gene>
    <name evidence="4" type="primary">Nfu_g_1_010229</name>
</gene>
<dbReference type="Pfam" id="PF22697">
    <property type="entry name" value="SOS1_NGEF_PH"/>
    <property type="match status" value="1"/>
</dbReference>
<feature type="compositionally biased region" description="Low complexity" evidence="1">
    <location>
        <begin position="663"/>
        <end position="685"/>
    </location>
</feature>
<dbReference type="AlphaFoldDB" id="A0A1A8KNG1"/>
<feature type="domain" description="DH" evidence="3">
    <location>
        <begin position="281"/>
        <end position="480"/>
    </location>
</feature>
<dbReference type="SUPFAM" id="SSF48065">
    <property type="entry name" value="DBL homology domain (DH-domain)"/>
    <property type="match status" value="1"/>
</dbReference>
<dbReference type="InterPro" id="IPR000219">
    <property type="entry name" value="DH_dom"/>
</dbReference>
<protein>
    <recommendedName>
        <fullName evidence="5">Quattro</fullName>
    </recommendedName>
</protein>
<dbReference type="PROSITE" id="PS50003">
    <property type="entry name" value="PH_DOMAIN"/>
    <property type="match status" value="1"/>
</dbReference>
<dbReference type="Gene3D" id="1.20.900.10">
    <property type="entry name" value="Dbl homology (DH) domain"/>
    <property type="match status" value="1"/>
</dbReference>
<dbReference type="GO" id="GO:0005085">
    <property type="term" value="F:guanyl-nucleotide exchange factor activity"/>
    <property type="evidence" value="ECO:0007669"/>
    <property type="project" value="InterPro"/>
</dbReference>
<dbReference type="PANTHER" id="PTHR45845:SF2">
    <property type="entry name" value="RIKEN CDNA D630003M21 GENE"/>
    <property type="match status" value="1"/>
</dbReference>
<dbReference type="CDD" id="cd00160">
    <property type="entry name" value="RhoGEF"/>
    <property type="match status" value="1"/>
</dbReference>
<evidence type="ECO:0000259" key="2">
    <source>
        <dbReference type="PROSITE" id="PS50003"/>
    </source>
</evidence>
<accession>A0A1A8KNG1</accession>
<evidence type="ECO:0000313" key="4">
    <source>
        <dbReference type="EMBL" id="SBR33756.1"/>
    </source>
</evidence>
<organism evidence="4">
    <name type="scientific">Nothobranchius kuhntae</name>
    <name type="common">Beira killifish</name>
    <dbReference type="NCBI Taxonomy" id="321403"/>
    <lineage>
        <taxon>Eukaryota</taxon>
        <taxon>Metazoa</taxon>
        <taxon>Chordata</taxon>
        <taxon>Craniata</taxon>
        <taxon>Vertebrata</taxon>
        <taxon>Euteleostomi</taxon>
        <taxon>Actinopterygii</taxon>
        <taxon>Neopterygii</taxon>
        <taxon>Teleostei</taxon>
        <taxon>Neoteleostei</taxon>
        <taxon>Acanthomorphata</taxon>
        <taxon>Ovalentaria</taxon>
        <taxon>Atherinomorphae</taxon>
        <taxon>Cyprinodontiformes</taxon>
        <taxon>Nothobranchiidae</taxon>
        <taxon>Nothobranchius</taxon>
    </lineage>
</organism>
<proteinExistence type="predicted"/>
<evidence type="ECO:0008006" key="5">
    <source>
        <dbReference type="Google" id="ProtNLM"/>
    </source>
</evidence>
<sequence>MKGHFIQIHQWFSAEGECHLQEAESVETSGDRMEQVLNSFTGFLIEANDRRHHALSLVSEAERLQQRGLSYPETETFRAFLCTFKSKLEDFLCRAEARGRELQLMVNVCDFCEQAMELASACTDYLNQCLPRIQSVQDPESVSGPQQQNKNPLFQSDASHVSGPTSGPPLSPDRLFLQSFQEKFLQFSPEKFQEMKVQASALRSYRGMQVWNIAHPRCQEAQQLLQERMQDLDTVYSQQADLSSCSEGHFVDVVSTNVQTAPPGGQKLVVQSTSGVHHPQRLQHVMEELVFTEREYVRSLAYILTHYLPLMDRLDIPQDLRGKRGVIFGNLEKLHDFHGHYFLPELEACERQPSAVARCFLRHSESFGLYALYSKNKPQSDALILHRRHDIFKKKQQELGDMMDLSSYLLRPIQRISKYSLLLQDMLALVGSRRPKAPPGVCGLAAHASDLTCTETDRESADIQTAADLIQFQMRHGNDLLTMDAIQDCDVNLKEQGQLIRQDEFTVFFRKKKCVRRIFLFEHLVLFSKSKRTDVGNDVYVYKQSFKTSDIGMTHNSGMGSLCFEIWFRRRKSEDTYTLKASGIEVKQAWTTDLERILWDQAAHSRELRLQERVFMGMGYKPFMDIQPSDAAISDRAVGYVHPGRVPVACCSHRGLEYPRPRSIGSGSTASTTLSQSSSSSGRGSLPPAGYPGNLSHGMDANPAVCVSTEAMADNELNSHRLHQHHPLPHCDQWSTHCPLMNSTESPGVNTNLFNRSDSCCLSALSGEVVDDSSVASRGSERKPPLCRTPSLRKNGSSAASGKKPVVPPKPPHLDTTQGKLGKSTEV</sequence>
<feature type="region of interest" description="Disordered" evidence="1">
    <location>
        <begin position="137"/>
        <end position="168"/>
    </location>
</feature>
<dbReference type="SMART" id="SM00233">
    <property type="entry name" value="PH"/>
    <property type="match status" value="1"/>
</dbReference>
<reference evidence="4" key="2">
    <citation type="submission" date="2016-06" db="EMBL/GenBank/DDBJ databases">
        <title>The genome of a short-lived fish provides insights into sex chromosome evolution and the genetic control of aging.</title>
        <authorList>
            <person name="Reichwald K."/>
            <person name="Felder M."/>
            <person name="Petzold A."/>
            <person name="Koch P."/>
            <person name="Groth M."/>
            <person name="Platzer M."/>
        </authorList>
    </citation>
    <scope>NUCLEOTIDE SEQUENCE</scope>
    <source>
        <tissue evidence="4">Brain</tissue>
    </source>
</reference>
<dbReference type="InterPro" id="IPR035899">
    <property type="entry name" value="DBL_dom_sf"/>
</dbReference>
<dbReference type="CDD" id="cd13242">
    <property type="entry name" value="PH_puratrophin-1"/>
    <property type="match status" value="1"/>
</dbReference>
<dbReference type="PROSITE" id="PS50010">
    <property type="entry name" value="DH_2"/>
    <property type="match status" value="1"/>
</dbReference>
<dbReference type="InterPro" id="IPR001849">
    <property type="entry name" value="PH_domain"/>
</dbReference>
<name>A0A1A8KNG1_NOTKU</name>
<evidence type="ECO:0000256" key="1">
    <source>
        <dbReference type="SAM" id="MobiDB-lite"/>
    </source>
</evidence>
<dbReference type="SUPFAM" id="SSF50729">
    <property type="entry name" value="PH domain-like"/>
    <property type="match status" value="1"/>
</dbReference>
<feature type="domain" description="PH" evidence="2">
    <location>
        <begin position="492"/>
        <end position="599"/>
    </location>
</feature>
<dbReference type="InterPro" id="IPR055251">
    <property type="entry name" value="SOS1_NGEF_PH"/>
</dbReference>
<feature type="compositionally biased region" description="Polar residues" evidence="1">
    <location>
        <begin position="137"/>
        <end position="165"/>
    </location>
</feature>
<dbReference type="Pfam" id="PF00621">
    <property type="entry name" value="RhoGEF"/>
    <property type="match status" value="1"/>
</dbReference>
<feature type="region of interest" description="Disordered" evidence="1">
    <location>
        <begin position="771"/>
        <end position="827"/>
    </location>
</feature>
<feature type="region of interest" description="Disordered" evidence="1">
    <location>
        <begin position="661"/>
        <end position="695"/>
    </location>
</feature>
<dbReference type="SMART" id="SM00325">
    <property type="entry name" value="RhoGEF"/>
    <property type="match status" value="1"/>
</dbReference>
<dbReference type="Gene3D" id="2.30.29.30">
    <property type="entry name" value="Pleckstrin-homology domain (PH domain)/Phosphotyrosine-binding domain (PTB)"/>
    <property type="match status" value="1"/>
</dbReference>
<dbReference type="PANTHER" id="PTHR45845">
    <property type="entry name" value="RHO GUANINE NUCLEOTIDE EXCHANGE FACTOR-RELATED"/>
    <property type="match status" value="1"/>
</dbReference>
<dbReference type="InterPro" id="IPR011993">
    <property type="entry name" value="PH-like_dom_sf"/>
</dbReference>
<dbReference type="InterPro" id="IPR052231">
    <property type="entry name" value="Rho_GEF_signaling-related"/>
</dbReference>
<reference evidence="4" key="1">
    <citation type="submission" date="2016-05" db="EMBL/GenBank/DDBJ databases">
        <authorList>
            <person name="Lavstsen T."/>
            <person name="Jespersen J.S."/>
        </authorList>
    </citation>
    <scope>NUCLEOTIDE SEQUENCE</scope>
    <source>
        <tissue evidence="4">Brain</tissue>
    </source>
</reference>
<evidence type="ECO:0000259" key="3">
    <source>
        <dbReference type="PROSITE" id="PS50010"/>
    </source>
</evidence>